<evidence type="ECO:0000313" key="3">
    <source>
        <dbReference type="Proteomes" id="UP000483820"/>
    </source>
</evidence>
<dbReference type="CTD" id="78774083"/>
<reference evidence="2 3" key="1">
    <citation type="submission" date="2019-12" db="EMBL/GenBank/DDBJ databases">
        <title>Chromosome-level assembly of the Caenorhabditis remanei genome.</title>
        <authorList>
            <person name="Teterina A.A."/>
            <person name="Willis J.H."/>
            <person name="Phillips P.C."/>
        </authorList>
    </citation>
    <scope>NUCLEOTIDE SEQUENCE [LARGE SCALE GENOMIC DNA]</scope>
    <source>
        <strain evidence="2 3">PX506</strain>
        <tissue evidence="2">Whole organism</tissue>
    </source>
</reference>
<dbReference type="AlphaFoldDB" id="A0A6A5HEF0"/>
<dbReference type="RefSeq" id="XP_053589359.1">
    <property type="nucleotide sequence ID" value="XM_053725165.1"/>
</dbReference>
<feature type="chain" id="PRO_5025655028" evidence="1">
    <location>
        <begin position="19"/>
        <end position="122"/>
    </location>
</feature>
<dbReference type="EMBL" id="WUAV01000002">
    <property type="protein sequence ID" value="KAF1765449.1"/>
    <property type="molecule type" value="Genomic_DNA"/>
</dbReference>
<evidence type="ECO:0000256" key="1">
    <source>
        <dbReference type="SAM" id="SignalP"/>
    </source>
</evidence>
<dbReference type="Proteomes" id="UP000483820">
    <property type="component" value="Chromosome II"/>
</dbReference>
<feature type="signal peptide" evidence="1">
    <location>
        <begin position="1"/>
        <end position="18"/>
    </location>
</feature>
<sequence length="122" mass="14033">MIVRISLLASLLVISTIAFECSPDTILRMATNKREKHSMDAVQEFMGDSMEKDRAEVVGKSSGITEDEKLTLIYEVFRQYFNIEFGQKVMDTVKYSMTERDWLIATADAAQYLKVENFNLVY</sequence>
<protein>
    <submittedName>
        <fullName evidence="2">Uncharacterized protein</fullName>
    </submittedName>
</protein>
<comment type="caution">
    <text evidence="2">The sequence shown here is derived from an EMBL/GenBank/DDBJ whole genome shotgun (WGS) entry which is preliminary data.</text>
</comment>
<gene>
    <name evidence="2" type="ORF">GCK72_005401</name>
</gene>
<accession>A0A6A5HEF0</accession>
<proteinExistence type="predicted"/>
<keyword evidence="1" id="KW-0732">Signal</keyword>
<evidence type="ECO:0000313" key="2">
    <source>
        <dbReference type="EMBL" id="KAF1765449.1"/>
    </source>
</evidence>
<dbReference type="GeneID" id="78774083"/>
<name>A0A6A5HEF0_CAERE</name>
<dbReference type="KEGG" id="crq:GCK72_005401"/>
<organism evidence="2 3">
    <name type="scientific">Caenorhabditis remanei</name>
    <name type="common">Caenorhabditis vulgaris</name>
    <dbReference type="NCBI Taxonomy" id="31234"/>
    <lineage>
        <taxon>Eukaryota</taxon>
        <taxon>Metazoa</taxon>
        <taxon>Ecdysozoa</taxon>
        <taxon>Nematoda</taxon>
        <taxon>Chromadorea</taxon>
        <taxon>Rhabditida</taxon>
        <taxon>Rhabditina</taxon>
        <taxon>Rhabditomorpha</taxon>
        <taxon>Rhabditoidea</taxon>
        <taxon>Rhabditidae</taxon>
        <taxon>Peloderinae</taxon>
        <taxon>Caenorhabditis</taxon>
    </lineage>
</organism>